<sequence length="109" mass="12295">MPKFDIIRHVVPPISLGSLPGPLIERLLSYLPMSSVAALCQLYPAVLRIVCEHNKLRYFGYRKHQADTFMAAILYSAYERLDEEGVEEHCTGAKELANIICTELGKTRC</sequence>
<organism evidence="1 2">
    <name type="scientific">Orbilia blumenaviensis</name>
    <dbReference type="NCBI Taxonomy" id="1796055"/>
    <lineage>
        <taxon>Eukaryota</taxon>
        <taxon>Fungi</taxon>
        <taxon>Dikarya</taxon>
        <taxon>Ascomycota</taxon>
        <taxon>Pezizomycotina</taxon>
        <taxon>Orbiliomycetes</taxon>
        <taxon>Orbiliales</taxon>
        <taxon>Orbiliaceae</taxon>
        <taxon>Orbilia</taxon>
    </lineage>
</organism>
<name>A0AAV9U1D6_9PEZI</name>
<comment type="caution">
    <text evidence="1">The sequence shown here is derived from an EMBL/GenBank/DDBJ whole genome shotgun (WGS) entry which is preliminary data.</text>
</comment>
<dbReference type="EMBL" id="JAVHNS010000016">
    <property type="protein sequence ID" value="KAK6333787.1"/>
    <property type="molecule type" value="Genomic_DNA"/>
</dbReference>
<reference evidence="1 2" key="1">
    <citation type="submission" date="2019-10" db="EMBL/GenBank/DDBJ databases">
        <authorList>
            <person name="Palmer J.M."/>
        </authorList>
    </citation>
    <scope>NUCLEOTIDE SEQUENCE [LARGE SCALE GENOMIC DNA]</scope>
    <source>
        <strain evidence="1 2">TWF730</strain>
    </source>
</reference>
<keyword evidence="2" id="KW-1185">Reference proteome</keyword>
<accession>A0AAV9U1D6</accession>
<proteinExistence type="predicted"/>
<protein>
    <recommendedName>
        <fullName evidence="3">F-box domain-containing protein</fullName>
    </recommendedName>
</protein>
<dbReference type="Proteomes" id="UP001373714">
    <property type="component" value="Unassembled WGS sequence"/>
</dbReference>
<evidence type="ECO:0000313" key="1">
    <source>
        <dbReference type="EMBL" id="KAK6333787.1"/>
    </source>
</evidence>
<gene>
    <name evidence="1" type="ORF">TWF730_003970</name>
</gene>
<dbReference type="AlphaFoldDB" id="A0AAV9U1D6"/>
<evidence type="ECO:0008006" key="3">
    <source>
        <dbReference type="Google" id="ProtNLM"/>
    </source>
</evidence>
<evidence type="ECO:0000313" key="2">
    <source>
        <dbReference type="Proteomes" id="UP001373714"/>
    </source>
</evidence>